<keyword evidence="2" id="KW-1185">Reference proteome</keyword>
<dbReference type="Proteomes" id="UP000237347">
    <property type="component" value="Unassembled WGS sequence"/>
</dbReference>
<accession>A0AAW0KI35</accession>
<name>A0AAW0KI35_QUESU</name>
<dbReference type="EMBL" id="PKMF04000291">
    <property type="protein sequence ID" value="KAK7839090.1"/>
    <property type="molecule type" value="Genomic_DNA"/>
</dbReference>
<dbReference type="AlphaFoldDB" id="A0AAW0KI35"/>
<organism evidence="1 2">
    <name type="scientific">Quercus suber</name>
    <name type="common">Cork oak</name>
    <dbReference type="NCBI Taxonomy" id="58331"/>
    <lineage>
        <taxon>Eukaryota</taxon>
        <taxon>Viridiplantae</taxon>
        <taxon>Streptophyta</taxon>
        <taxon>Embryophyta</taxon>
        <taxon>Tracheophyta</taxon>
        <taxon>Spermatophyta</taxon>
        <taxon>Magnoliopsida</taxon>
        <taxon>eudicotyledons</taxon>
        <taxon>Gunneridae</taxon>
        <taxon>Pentapetalae</taxon>
        <taxon>rosids</taxon>
        <taxon>fabids</taxon>
        <taxon>Fagales</taxon>
        <taxon>Fagaceae</taxon>
        <taxon>Quercus</taxon>
    </lineage>
</organism>
<proteinExistence type="predicted"/>
<evidence type="ECO:0000313" key="2">
    <source>
        <dbReference type="Proteomes" id="UP000237347"/>
    </source>
</evidence>
<evidence type="ECO:0000313" key="1">
    <source>
        <dbReference type="EMBL" id="KAK7839090.1"/>
    </source>
</evidence>
<comment type="caution">
    <text evidence="1">The sequence shown here is derived from an EMBL/GenBank/DDBJ whole genome shotgun (WGS) entry which is preliminary data.</text>
</comment>
<gene>
    <name evidence="1" type="ORF">CFP56_018795</name>
</gene>
<reference evidence="1 2" key="1">
    <citation type="journal article" date="2018" name="Sci. Data">
        <title>The draft genome sequence of cork oak.</title>
        <authorList>
            <person name="Ramos A.M."/>
            <person name="Usie A."/>
            <person name="Barbosa P."/>
            <person name="Barros P.M."/>
            <person name="Capote T."/>
            <person name="Chaves I."/>
            <person name="Simoes F."/>
            <person name="Abreu I."/>
            <person name="Carrasquinho I."/>
            <person name="Faro C."/>
            <person name="Guimaraes J.B."/>
            <person name="Mendonca D."/>
            <person name="Nobrega F."/>
            <person name="Rodrigues L."/>
            <person name="Saibo N.J.M."/>
            <person name="Varela M.C."/>
            <person name="Egas C."/>
            <person name="Matos J."/>
            <person name="Miguel C.M."/>
            <person name="Oliveira M.M."/>
            <person name="Ricardo C.P."/>
            <person name="Goncalves S."/>
        </authorList>
    </citation>
    <scope>NUCLEOTIDE SEQUENCE [LARGE SCALE GENOMIC DNA]</scope>
    <source>
        <strain evidence="2">cv. HL8</strain>
    </source>
</reference>
<sequence length="32" mass="3610">MQRSMSEGVDWTGQKVQPLGKVLKLLSSYPVF</sequence>
<protein>
    <submittedName>
        <fullName evidence="1">Uncharacterized protein</fullName>
    </submittedName>
</protein>